<comment type="caution">
    <text evidence="15">The sequence shown here is derived from an EMBL/GenBank/DDBJ whole genome shotgun (WGS) entry which is preliminary data.</text>
</comment>
<dbReference type="InterPro" id="IPR017972">
    <property type="entry name" value="Cyt_P450_CS"/>
</dbReference>
<dbReference type="InterPro" id="IPR036396">
    <property type="entry name" value="Cyt_P450_sf"/>
</dbReference>
<evidence type="ECO:0000256" key="4">
    <source>
        <dbReference type="ARBA" id="ARBA00022692"/>
    </source>
</evidence>
<dbReference type="GO" id="GO:0020037">
    <property type="term" value="F:heme binding"/>
    <property type="evidence" value="ECO:0007669"/>
    <property type="project" value="InterPro"/>
</dbReference>
<name>A0AAN9LVB5_PHACN</name>
<evidence type="ECO:0000256" key="12">
    <source>
        <dbReference type="RuleBase" id="RU000461"/>
    </source>
</evidence>
<dbReference type="EMBL" id="JAYMYR010000009">
    <property type="protein sequence ID" value="KAK7342751.1"/>
    <property type="molecule type" value="Genomic_DNA"/>
</dbReference>
<dbReference type="Pfam" id="PF00067">
    <property type="entry name" value="p450"/>
    <property type="match status" value="1"/>
</dbReference>
<evidence type="ECO:0000256" key="1">
    <source>
        <dbReference type="ARBA" id="ARBA00004167"/>
    </source>
</evidence>
<evidence type="ECO:0000313" key="16">
    <source>
        <dbReference type="Proteomes" id="UP001374584"/>
    </source>
</evidence>
<keyword evidence="9 12" id="KW-0503">Monooxygenase</keyword>
<keyword evidence="6 14" id="KW-1133">Transmembrane helix</keyword>
<dbReference type="Gene3D" id="1.10.630.10">
    <property type="entry name" value="Cytochrome P450"/>
    <property type="match status" value="1"/>
</dbReference>
<evidence type="ECO:0000256" key="11">
    <source>
        <dbReference type="PIRSR" id="PIRSR602401-1"/>
    </source>
</evidence>
<comment type="similarity">
    <text evidence="2 12">Belongs to the cytochrome P450 family.</text>
</comment>
<evidence type="ECO:0000256" key="14">
    <source>
        <dbReference type="SAM" id="Phobius"/>
    </source>
</evidence>
<dbReference type="InterPro" id="IPR002401">
    <property type="entry name" value="Cyt_P450_E_grp-I"/>
</dbReference>
<comment type="subcellular location">
    <subcellularLocation>
        <location evidence="1">Membrane</location>
        <topology evidence="1">Single-pass membrane protein</topology>
    </subcellularLocation>
</comment>
<keyword evidence="5 11" id="KW-0479">Metal-binding</keyword>
<keyword evidence="16" id="KW-1185">Reference proteome</keyword>
<feature type="compositionally biased region" description="Low complexity" evidence="13">
    <location>
        <begin position="76"/>
        <end position="91"/>
    </location>
</feature>
<dbReference type="GO" id="GO:0016020">
    <property type="term" value="C:membrane"/>
    <property type="evidence" value="ECO:0007669"/>
    <property type="project" value="UniProtKB-SubCell"/>
</dbReference>
<comment type="cofactor">
    <cofactor evidence="11">
        <name>heme</name>
        <dbReference type="ChEBI" id="CHEBI:30413"/>
    </cofactor>
</comment>
<dbReference type="PANTHER" id="PTHR24282">
    <property type="entry name" value="CYTOCHROME P450 FAMILY MEMBER"/>
    <property type="match status" value="1"/>
</dbReference>
<dbReference type="CDD" id="cd20642">
    <property type="entry name" value="CYP72"/>
    <property type="match status" value="1"/>
</dbReference>
<dbReference type="GO" id="GO:0016705">
    <property type="term" value="F:oxidoreductase activity, acting on paired donors, with incorporation or reduction of molecular oxygen"/>
    <property type="evidence" value="ECO:0007669"/>
    <property type="project" value="InterPro"/>
</dbReference>
<evidence type="ECO:0000256" key="7">
    <source>
        <dbReference type="ARBA" id="ARBA00023002"/>
    </source>
</evidence>
<evidence type="ECO:0000256" key="2">
    <source>
        <dbReference type="ARBA" id="ARBA00010617"/>
    </source>
</evidence>
<keyword evidence="4 14" id="KW-0812">Transmembrane</keyword>
<evidence type="ECO:0000256" key="6">
    <source>
        <dbReference type="ARBA" id="ARBA00022989"/>
    </source>
</evidence>
<dbReference type="PRINTS" id="PR00385">
    <property type="entry name" value="P450"/>
</dbReference>
<evidence type="ECO:0000256" key="9">
    <source>
        <dbReference type="ARBA" id="ARBA00023033"/>
    </source>
</evidence>
<keyword evidence="7 12" id="KW-0560">Oxidoreductase</keyword>
<keyword evidence="8 11" id="KW-0408">Iron</keyword>
<evidence type="ECO:0008006" key="17">
    <source>
        <dbReference type="Google" id="ProtNLM"/>
    </source>
</evidence>
<dbReference type="PROSITE" id="PS00086">
    <property type="entry name" value="CYTOCHROME_P450"/>
    <property type="match status" value="1"/>
</dbReference>
<dbReference type="PRINTS" id="PR00463">
    <property type="entry name" value="EP450I"/>
</dbReference>
<feature type="binding site" description="axial binding residue" evidence="11">
    <location>
        <position position="485"/>
    </location>
    <ligand>
        <name>heme</name>
        <dbReference type="ChEBI" id="CHEBI:30413"/>
    </ligand>
    <ligandPart>
        <name>Fe</name>
        <dbReference type="ChEBI" id="CHEBI:18248"/>
    </ligandPart>
</feature>
<dbReference type="InterPro" id="IPR050665">
    <property type="entry name" value="Cytochrome_P450_Monooxygen"/>
</dbReference>
<evidence type="ECO:0000256" key="3">
    <source>
        <dbReference type="ARBA" id="ARBA00022617"/>
    </source>
</evidence>
<evidence type="ECO:0000256" key="5">
    <source>
        <dbReference type="ARBA" id="ARBA00022723"/>
    </source>
</evidence>
<dbReference type="PANTHER" id="PTHR24282:SF253">
    <property type="entry name" value="11-OXO-BETA-AMYRIN 30-OXIDASE"/>
    <property type="match status" value="1"/>
</dbReference>
<reference evidence="15 16" key="1">
    <citation type="submission" date="2024-01" db="EMBL/GenBank/DDBJ databases">
        <title>The genomes of 5 underutilized Papilionoideae crops provide insights into root nodulation and disease resistanc.</title>
        <authorList>
            <person name="Jiang F."/>
        </authorList>
    </citation>
    <scope>NUCLEOTIDE SEQUENCE [LARGE SCALE GENOMIC DNA]</scope>
    <source>
        <strain evidence="15">JINMINGXINNONG_FW02</strain>
        <tissue evidence="15">Leaves</tissue>
    </source>
</reference>
<dbReference type="GO" id="GO:0004497">
    <property type="term" value="F:monooxygenase activity"/>
    <property type="evidence" value="ECO:0007669"/>
    <property type="project" value="UniProtKB-KW"/>
</dbReference>
<sequence length="537" mass="60859">MKCLLNSPFHFVCSLIMELLLSCSSTAILCVVTVIIAVVPVWAVKTLNSLWLRPKRFEKLLRAQGLHGEPYSLSRPSSNQNQPPQNTPPSQSFLLSDDVAPRLFLPAYNTVAKYGKNSFLWEGTTPKVIVTDPNHIKEVFNHIHDFQKPKISSTGKFFFCGLISHEGDKWAQHRKIINPAFHLERLKNMLPAFSQSCHDVISKWMGMLSSDGKCEIDVWPFLQNLTRDIISRTAFGSSYAEGEKIFQLLRYQGYLVATAKCNKPILRHIPTPAKMKMRALDKEMKNSIRVIIEKREKAMKNGESSNEDLLGVLLESNQMEIQGNGNNKSVGMTIEEVISECKLFYVAGQETTSSLLVWTLIMLSKYPEWQARAREEVLHVFGKQNPNFDGLSLLKTMTMILYEVLRLYPPNIFFNRTLKKDMELGNLLLPAGVDVTMPILLLHQDGYIWGNDAKEFKPERFSEGVAKATKGQVSFYPFGWGPRICIGQNFTMLEAKIVLSLLLQNFSFELSPVYVHAPALMFTLQPKQGAPLIVQKL</sequence>
<dbReference type="GO" id="GO:0005506">
    <property type="term" value="F:iron ion binding"/>
    <property type="evidence" value="ECO:0007669"/>
    <property type="project" value="InterPro"/>
</dbReference>
<gene>
    <name evidence="15" type="ORF">VNO80_25707</name>
</gene>
<dbReference type="SUPFAM" id="SSF48264">
    <property type="entry name" value="Cytochrome P450"/>
    <property type="match status" value="1"/>
</dbReference>
<evidence type="ECO:0000256" key="13">
    <source>
        <dbReference type="SAM" id="MobiDB-lite"/>
    </source>
</evidence>
<proteinExistence type="inferred from homology"/>
<feature type="region of interest" description="Disordered" evidence="13">
    <location>
        <begin position="72"/>
        <end position="91"/>
    </location>
</feature>
<protein>
    <recommendedName>
        <fullName evidence="17">Cytochrome P450</fullName>
    </recommendedName>
</protein>
<keyword evidence="3 11" id="KW-0349">Heme</keyword>
<dbReference type="InterPro" id="IPR001128">
    <property type="entry name" value="Cyt_P450"/>
</dbReference>
<dbReference type="Proteomes" id="UP001374584">
    <property type="component" value="Unassembled WGS sequence"/>
</dbReference>
<keyword evidence="10 14" id="KW-0472">Membrane</keyword>
<feature type="transmembrane region" description="Helical" evidence="14">
    <location>
        <begin position="12"/>
        <end position="43"/>
    </location>
</feature>
<evidence type="ECO:0000256" key="10">
    <source>
        <dbReference type="ARBA" id="ARBA00023136"/>
    </source>
</evidence>
<organism evidence="15 16">
    <name type="scientific">Phaseolus coccineus</name>
    <name type="common">Scarlet runner bean</name>
    <name type="synonym">Phaseolus multiflorus</name>
    <dbReference type="NCBI Taxonomy" id="3886"/>
    <lineage>
        <taxon>Eukaryota</taxon>
        <taxon>Viridiplantae</taxon>
        <taxon>Streptophyta</taxon>
        <taxon>Embryophyta</taxon>
        <taxon>Tracheophyta</taxon>
        <taxon>Spermatophyta</taxon>
        <taxon>Magnoliopsida</taxon>
        <taxon>eudicotyledons</taxon>
        <taxon>Gunneridae</taxon>
        <taxon>Pentapetalae</taxon>
        <taxon>rosids</taxon>
        <taxon>fabids</taxon>
        <taxon>Fabales</taxon>
        <taxon>Fabaceae</taxon>
        <taxon>Papilionoideae</taxon>
        <taxon>50 kb inversion clade</taxon>
        <taxon>NPAAA clade</taxon>
        <taxon>indigoferoid/millettioid clade</taxon>
        <taxon>Phaseoleae</taxon>
        <taxon>Phaseolus</taxon>
    </lineage>
</organism>
<evidence type="ECO:0000256" key="8">
    <source>
        <dbReference type="ARBA" id="ARBA00023004"/>
    </source>
</evidence>
<evidence type="ECO:0000313" key="15">
    <source>
        <dbReference type="EMBL" id="KAK7342751.1"/>
    </source>
</evidence>
<accession>A0AAN9LVB5</accession>
<dbReference type="AlphaFoldDB" id="A0AAN9LVB5"/>